<dbReference type="RefSeq" id="WP_256197469.1">
    <property type="nucleotide sequence ID" value="NZ_CALVCM010000026.1"/>
</dbReference>
<dbReference type="InterPro" id="IPR010982">
    <property type="entry name" value="Lambda_DNA-bd_dom_sf"/>
</dbReference>
<feature type="transmembrane region" description="Helical" evidence="2">
    <location>
        <begin position="125"/>
        <end position="144"/>
    </location>
</feature>
<keyword evidence="2" id="KW-0472">Membrane</keyword>
<dbReference type="PANTHER" id="PTHR46558">
    <property type="entry name" value="TRACRIPTIONAL REGULATORY PROTEIN-RELATED-RELATED"/>
    <property type="match status" value="1"/>
</dbReference>
<name>A0ABT1SJN1_9FIRM</name>
<evidence type="ECO:0000256" key="1">
    <source>
        <dbReference type="ARBA" id="ARBA00023125"/>
    </source>
</evidence>
<evidence type="ECO:0000313" key="5">
    <source>
        <dbReference type="Proteomes" id="UP001524435"/>
    </source>
</evidence>
<dbReference type="InterPro" id="IPR001387">
    <property type="entry name" value="Cro/C1-type_HTH"/>
</dbReference>
<keyword evidence="5" id="KW-1185">Reference proteome</keyword>
<dbReference type="PROSITE" id="PS50943">
    <property type="entry name" value="HTH_CROC1"/>
    <property type="match status" value="1"/>
</dbReference>
<evidence type="ECO:0000256" key="2">
    <source>
        <dbReference type="SAM" id="Phobius"/>
    </source>
</evidence>
<protein>
    <submittedName>
        <fullName evidence="4">Helix-turn-helix transcriptional regulator</fullName>
    </submittedName>
</protein>
<evidence type="ECO:0000259" key="3">
    <source>
        <dbReference type="PROSITE" id="PS50943"/>
    </source>
</evidence>
<dbReference type="Pfam" id="PF01381">
    <property type="entry name" value="HTH_3"/>
    <property type="match status" value="1"/>
</dbReference>
<comment type="caution">
    <text evidence="4">The sequence shown here is derived from an EMBL/GenBank/DDBJ whole genome shotgun (WGS) entry which is preliminary data.</text>
</comment>
<dbReference type="Proteomes" id="UP001524435">
    <property type="component" value="Unassembled WGS sequence"/>
</dbReference>
<reference evidence="4 5" key="1">
    <citation type="submission" date="2022-06" db="EMBL/GenBank/DDBJ databases">
        <title>Isolation of gut microbiota from human fecal samples.</title>
        <authorList>
            <person name="Pamer E.G."/>
            <person name="Barat B."/>
            <person name="Waligurski E."/>
            <person name="Medina S."/>
            <person name="Paddock L."/>
            <person name="Mostad J."/>
        </authorList>
    </citation>
    <scope>NUCLEOTIDE SEQUENCE [LARGE SCALE GENOMIC DNA]</scope>
    <source>
        <strain evidence="4 5">DFI.6.1</strain>
    </source>
</reference>
<evidence type="ECO:0000313" key="4">
    <source>
        <dbReference type="EMBL" id="MCQ5121305.1"/>
    </source>
</evidence>
<feature type="transmembrane region" description="Helical" evidence="2">
    <location>
        <begin position="98"/>
        <end position="119"/>
    </location>
</feature>
<keyword evidence="1" id="KW-0238">DNA-binding</keyword>
<keyword evidence="2" id="KW-1133">Transmembrane helix</keyword>
<gene>
    <name evidence="4" type="ORF">NE663_03385</name>
</gene>
<dbReference type="Gene3D" id="1.10.260.40">
    <property type="entry name" value="lambda repressor-like DNA-binding domains"/>
    <property type="match status" value="1"/>
</dbReference>
<accession>A0ABT1SJN1</accession>
<feature type="domain" description="HTH cro/C1-type" evidence="3">
    <location>
        <begin position="10"/>
        <end position="64"/>
    </location>
</feature>
<dbReference type="SMART" id="SM00530">
    <property type="entry name" value="HTH_XRE"/>
    <property type="match status" value="1"/>
</dbReference>
<dbReference type="SUPFAM" id="SSF47413">
    <property type="entry name" value="lambda repressor-like DNA-binding domains"/>
    <property type="match status" value="1"/>
</dbReference>
<proteinExistence type="predicted"/>
<sequence length="155" mass="17721">MNPHEIGCFIARCRKAKALTQAQLAQQLGVSDKTISRWERGKTMPDLSLYEALCEALDVQISELLYAKKMTDEDKQKQGERSAFYLLKTKAQFETLEIFTEVLIVIGIIISITFTKVLADTQIEMLITMVCGFFVWGFGIMLRIKIRKAMKEMES</sequence>
<dbReference type="EMBL" id="JANGCH010000003">
    <property type="protein sequence ID" value="MCQ5121305.1"/>
    <property type="molecule type" value="Genomic_DNA"/>
</dbReference>
<dbReference type="CDD" id="cd00093">
    <property type="entry name" value="HTH_XRE"/>
    <property type="match status" value="1"/>
</dbReference>
<organism evidence="4 5">
    <name type="scientific">Massilicoli timonensis</name>
    <dbReference type="NCBI Taxonomy" id="2015901"/>
    <lineage>
        <taxon>Bacteria</taxon>
        <taxon>Bacillati</taxon>
        <taxon>Bacillota</taxon>
        <taxon>Erysipelotrichia</taxon>
        <taxon>Erysipelotrichales</taxon>
        <taxon>Erysipelotrichaceae</taxon>
        <taxon>Massilicoli</taxon>
    </lineage>
</organism>
<keyword evidence="2" id="KW-0812">Transmembrane</keyword>
<dbReference type="PANTHER" id="PTHR46558:SF11">
    <property type="entry name" value="HTH-TYPE TRANSCRIPTIONAL REGULATOR XRE"/>
    <property type="match status" value="1"/>
</dbReference>